<feature type="region of interest" description="Disordered" evidence="1">
    <location>
        <begin position="138"/>
        <end position="167"/>
    </location>
</feature>
<accession>A0AAX6HVR6</accession>
<feature type="region of interest" description="Disordered" evidence="1">
    <location>
        <begin position="1"/>
        <end position="53"/>
    </location>
</feature>
<proteinExistence type="predicted"/>
<dbReference type="Proteomes" id="UP001140949">
    <property type="component" value="Unassembled WGS sequence"/>
</dbReference>
<evidence type="ECO:0000313" key="3">
    <source>
        <dbReference type="Proteomes" id="UP001140949"/>
    </source>
</evidence>
<reference evidence="2" key="2">
    <citation type="submission" date="2023-04" db="EMBL/GenBank/DDBJ databases">
        <authorList>
            <person name="Bruccoleri R.E."/>
            <person name="Oakeley E.J."/>
            <person name="Faust A.-M."/>
            <person name="Dessus-Babus S."/>
            <person name="Altorfer M."/>
            <person name="Burckhardt D."/>
            <person name="Oertli M."/>
            <person name="Naumann U."/>
            <person name="Petersen F."/>
            <person name="Wong J."/>
        </authorList>
    </citation>
    <scope>NUCLEOTIDE SEQUENCE</scope>
    <source>
        <strain evidence="2">GSM-AAB239-AS_SAM_17_03QT</strain>
        <tissue evidence="2">Leaf</tissue>
    </source>
</reference>
<organism evidence="2 3">
    <name type="scientific">Iris pallida</name>
    <name type="common">Sweet iris</name>
    <dbReference type="NCBI Taxonomy" id="29817"/>
    <lineage>
        <taxon>Eukaryota</taxon>
        <taxon>Viridiplantae</taxon>
        <taxon>Streptophyta</taxon>
        <taxon>Embryophyta</taxon>
        <taxon>Tracheophyta</taxon>
        <taxon>Spermatophyta</taxon>
        <taxon>Magnoliopsida</taxon>
        <taxon>Liliopsida</taxon>
        <taxon>Asparagales</taxon>
        <taxon>Iridaceae</taxon>
        <taxon>Iridoideae</taxon>
        <taxon>Irideae</taxon>
        <taxon>Iris</taxon>
    </lineage>
</organism>
<protein>
    <submittedName>
        <fullName evidence="2">U-box domain-containing protein 17-like</fullName>
    </submittedName>
</protein>
<keyword evidence="3" id="KW-1185">Reference proteome</keyword>
<dbReference type="EMBL" id="JANAVB010006599">
    <property type="protein sequence ID" value="KAJ6844365.1"/>
    <property type="molecule type" value="Genomic_DNA"/>
</dbReference>
<evidence type="ECO:0000313" key="2">
    <source>
        <dbReference type="EMBL" id="KAJ6844365.1"/>
    </source>
</evidence>
<dbReference type="AlphaFoldDB" id="A0AAX6HVR6"/>
<sequence>MRLRAVSVEQPQQRLRLPPRPRRARRGKALQRRHAPRIHQQPPSHLLPSVPAQPQQHRYRALLPLRRPEPHQVHQYRHHRPALPHLLHPLPAPAQQRQHRHRLVRYPRLLVHQQLHEHPHRPRRHDPPLVATVRRQARQRRRRVPLPHRGPLPQQPHQRLHRPRPPPYRHLVLVHHRQAVDRRRRVLPGLHRRSAPHHPYDRVDRPCRHDQDLVVVEDREVQQRRHRVLLRPRIAGA</sequence>
<comment type="caution">
    <text evidence="2">The sequence shown here is derived from an EMBL/GenBank/DDBJ whole genome shotgun (WGS) entry which is preliminary data.</text>
</comment>
<name>A0AAX6HVR6_IRIPA</name>
<reference evidence="2" key="1">
    <citation type="journal article" date="2023" name="GigaByte">
        <title>Genome assembly of the bearded iris, Iris pallida Lam.</title>
        <authorList>
            <person name="Bruccoleri R.E."/>
            <person name="Oakeley E.J."/>
            <person name="Faust A.M.E."/>
            <person name="Altorfer M."/>
            <person name="Dessus-Babus S."/>
            <person name="Burckhardt D."/>
            <person name="Oertli M."/>
            <person name="Naumann U."/>
            <person name="Petersen F."/>
            <person name="Wong J."/>
        </authorList>
    </citation>
    <scope>NUCLEOTIDE SEQUENCE</scope>
    <source>
        <strain evidence="2">GSM-AAB239-AS_SAM_17_03QT</strain>
    </source>
</reference>
<gene>
    <name evidence="2" type="ORF">M6B38_292225</name>
</gene>
<feature type="compositionally biased region" description="Basic residues" evidence="1">
    <location>
        <begin position="17"/>
        <end position="37"/>
    </location>
</feature>
<evidence type="ECO:0000256" key="1">
    <source>
        <dbReference type="SAM" id="MobiDB-lite"/>
    </source>
</evidence>